<reference evidence="2" key="1">
    <citation type="submission" date="2023-11" db="EMBL/GenBank/DDBJ databases">
        <authorList>
            <person name="Alioto T."/>
            <person name="Alioto T."/>
            <person name="Gomez Garrido J."/>
        </authorList>
    </citation>
    <scope>NUCLEOTIDE SEQUENCE</scope>
</reference>
<feature type="compositionally biased region" description="Acidic residues" evidence="1">
    <location>
        <begin position="120"/>
        <end position="131"/>
    </location>
</feature>
<comment type="caution">
    <text evidence="2">The sequence shown here is derived from an EMBL/GenBank/DDBJ whole genome shotgun (WGS) entry which is preliminary data.</text>
</comment>
<dbReference type="EMBL" id="CAVMBE010000034">
    <property type="protein sequence ID" value="CAK4029943.1"/>
    <property type="molecule type" value="Genomic_DNA"/>
</dbReference>
<proteinExistence type="predicted"/>
<dbReference type="Proteomes" id="UP001296104">
    <property type="component" value="Unassembled WGS sequence"/>
</dbReference>
<feature type="compositionally biased region" description="Polar residues" evidence="1">
    <location>
        <begin position="189"/>
        <end position="200"/>
    </location>
</feature>
<evidence type="ECO:0000313" key="3">
    <source>
        <dbReference type="Proteomes" id="UP001296104"/>
    </source>
</evidence>
<gene>
    <name evidence="2" type="ORF">LECACI_7A005343</name>
</gene>
<evidence type="ECO:0000313" key="2">
    <source>
        <dbReference type="EMBL" id="CAK4029943.1"/>
    </source>
</evidence>
<evidence type="ECO:0000256" key="1">
    <source>
        <dbReference type="SAM" id="MobiDB-lite"/>
    </source>
</evidence>
<dbReference type="AlphaFoldDB" id="A0AAI8Z0G4"/>
<sequence length="515" mass="58272">MASKGQLPTADEVLRYIQRHIDENGGIEDKDERDALLRGGLLVPKYTQGLREDEIKEMVTKLRRKLSSVCSSHCISEVVEVKWHKQEIKSKFGLEDLFLQGPNKVFPREFLKKRGIELGNESEEESEEEEQNASTPDKQHLTRGNKRGAEDPPSDMRKRQKSSDSGIATPSKAAARAFPAGKLPIRGATPSSSRTASNGVTAVSQADRLAIRKGWAIEADVREEPVVLPTKKPVNPAEILPASDQGWVKQQMEDIYQDIWNATLAVFQEYKIDENATPDFMPEPGPELLELYDTLFNTPEWKKVWFELRMEEKAKNISQEYAILALQGAAIFKWVFQKELAWDMSKEVTEALGETATELLGRVISDLGHDFKTVLKYATGKQIVDESFREQKVAVRAQEMAESLALILLPHLERAAKAERAADSVRYDPWIESVKEAFQKAIIMRQTLHVSKLGPFHYIWARPEEKFVEEFHQPVHPEHGVRHVMTPVLPGVVRLTSERPIVYHKIKVVPMATAG</sequence>
<feature type="compositionally biased region" description="Basic and acidic residues" evidence="1">
    <location>
        <begin position="147"/>
        <end position="157"/>
    </location>
</feature>
<organism evidence="2 3">
    <name type="scientific">Lecanosticta acicola</name>
    <dbReference type="NCBI Taxonomy" id="111012"/>
    <lineage>
        <taxon>Eukaryota</taxon>
        <taxon>Fungi</taxon>
        <taxon>Dikarya</taxon>
        <taxon>Ascomycota</taxon>
        <taxon>Pezizomycotina</taxon>
        <taxon>Dothideomycetes</taxon>
        <taxon>Dothideomycetidae</taxon>
        <taxon>Mycosphaerellales</taxon>
        <taxon>Mycosphaerellaceae</taxon>
        <taxon>Lecanosticta</taxon>
    </lineage>
</organism>
<feature type="region of interest" description="Disordered" evidence="1">
    <location>
        <begin position="119"/>
        <end position="200"/>
    </location>
</feature>
<name>A0AAI8Z0G4_9PEZI</name>
<keyword evidence="3" id="KW-1185">Reference proteome</keyword>
<accession>A0AAI8Z0G4</accession>
<protein>
    <submittedName>
        <fullName evidence="2">Uncharacterized protein</fullName>
    </submittedName>
</protein>